<keyword evidence="1" id="KW-0732">Signal</keyword>
<protein>
    <submittedName>
        <fullName evidence="2">Uncharacterized protein</fullName>
    </submittedName>
</protein>
<accession>M5GE65</accession>
<organism evidence="2 3">
    <name type="scientific">Dacryopinax primogenitus (strain DJM 731)</name>
    <name type="common">Brown rot fungus</name>
    <dbReference type="NCBI Taxonomy" id="1858805"/>
    <lineage>
        <taxon>Eukaryota</taxon>
        <taxon>Fungi</taxon>
        <taxon>Dikarya</taxon>
        <taxon>Basidiomycota</taxon>
        <taxon>Agaricomycotina</taxon>
        <taxon>Dacrymycetes</taxon>
        <taxon>Dacrymycetales</taxon>
        <taxon>Dacrymycetaceae</taxon>
        <taxon>Dacryopinax</taxon>
    </lineage>
</organism>
<dbReference type="RefSeq" id="XP_040629912.1">
    <property type="nucleotide sequence ID" value="XM_040768219.1"/>
</dbReference>
<dbReference type="GeneID" id="63683281"/>
<proteinExistence type="predicted"/>
<feature type="chain" id="PRO_5004067685" evidence="1">
    <location>
        <begin position="18"/>
        <end position="158"/>
    </location>
</feature>
<sequence length="158" mass="15920">MLAFSITHFLLVIPALAAPACIPSSPPAPTGAALATSTTGGVDPALVPDFGANPNPNPDGHGNCDGAVKDVTGKFILVPCDCPPPRDLFITDLSANVAAGHCINNTAVSLSFPTSSSKADQITRSQALLDTLQNLRGAGVGCPAVSTTFGVQLQQLTG</sequence>
<gene>
    <name evidence="2" type="ORF">DACRYDRAFT_106196</name>
</gene>
<evidence type="ECO:0000256" key="1">
    <source>
        <dbReference type="SAM" id="SignalP"/>
    </source>
</evidence>
<dbReference type="EMBL" id="JH795860">
    <property type="protein sequence ID" value="EJU03018.1"/>
    <property type="molecule type" value="Genomic_DNA"/>
</dbReference>
<keyword evidence="3" id="KW-1185">Reference proteome</keyword>
<dbReference type="OrthoDB" id="2140240at2759"/>
<dbReference type="Proteomes" id="UP000030653">
    <property type="component" value="Unassembled WGS sequence"/>
</dbReference>
<dbReference type="HOGENOM" id="CLU_140505_0_0_1"/>
<evidence type="ECO:0000313" key="3">
    <source>
        <dbReference type="Proteomes" id="UP000030653"/>
    </source>
</evidence>
<feature type="signal peptide" evidence="1">
    <location>
        <begin position="1"/>
        <end position="17"/>
    </location>
</feature>
<reference evidence="2 3" key="1">
    <citation type="journal article" date="2012" name="Science">
        <title>The Paleozoic origin of enzymatic lignin decomposition reconstructed from 31 fungal genomes.</title>
        <authorList>
            <person name="Floudas D."/>
            <person name="Binder M."/>
            <person name="Riley R."/>
            <person name="Barry K."/>
            <person name="Blanchette R.A."/>
            <person name="Henrissat B."/>
            <person name="Martinez A.T."/>
            <person name="Otillar R."/>
            <person name="Spatafora J.W."/>
            <person name="Yadav J.S."/>
            <person name="Aerts A."/>
            <person name="Benoit I."/>
            <person name="Boyd A."/>
            <person name="Carlson A."/>
            <person name="Copeland A."/>
            <person name="Coutinho P.M."/>
            <person name="de Vries R.P."/>
            <person name="Ferreira P."/>
            <person name="Findley K."/>
            <person name="Foster B."/>
            <person name="Gaskell J."/>
            <person name="Glotzer D."/>
            <person name="Gorecki P."/>
            <person name="Heitman J."/>
            <person name="Hesse C."/>
            <person name="Hori C."/>
            <person name="Igarashi K."/>
            <person name="Jurgens J.A."/>
            <person name="Kallen N."/>
            <person name="Kersten P."/>
            <person name="Kohler A."/>
            <person name="Kuees U."/>
            <person name="Kumar T.K.A."/>
            <person name="Kuo A."/>
            <person name="LaButti K."/>
            <person name="Larrondo L.F."/>
            <person name="Lindquist E."/>
            <person name="Ling A."/>
            <person name="Lombard V."/>
            <person name="Lucas S."/>
            <person name="Lundell T."/>
            <person name="Martin R."/>
            <person name="McLaughlin D.J."/>
            <person name="Morgenstern I."/>
            <person name="Morin E."/>
            <person name="Murat C."/>
            <person name="Nagy L.G."/>
            <person name="Nolan M."/>
            <person name="Ohm R.A."/>
            <person name="Patyshakuliyeva A."/>
            <person name="Rokas A."/>
            <person name="Ruiz-Duenas F.J."/>
            <person name="Sabat G."/>
            <person name="Salamov A."/>
            <person name="Samejima M."/>
            <person name="Schmutz J."/>
            <person name="Slot J.C."/>
            <person name="St John F."/>
            <person name="Stenlid J."/>
            <person name="Sun H."/>
            <person name="Sun S."/>
            <person name="Syed K."/>
            <person name="Tsang A."/>
            <person name="Wiebenga A."/>
            <person name="Young D."/>
            <person name="Pisabarro A."/>
            <person name="Eastwood D.C."/>
            <person name="Martin F."/>
            <person name="Cullen D."/>
            <person name="Grigoriev I.V."/>
            <person name="Hibbett D.S."/>
        </authorList>
    </citation>
    <scope>NUCLEOTIDE SEQUENCE [LARGE SCALE GENOMIC DNA]</scope>
    <source>
        <strain evidence="2 3">DJM-731 SS1</strain>
    </source>
</reference>
<name>M5GE65_DACPD</name>
<evidence type="ECO:0000313" key="2">
    <source>
        <dbReference type="EMBL" id="EJU03018.1"/>
    </source>
</evidence>
<dbReference type="OMA" id="DNCIIPP"/>
<dbReference type="AlphaFoldDB" id="M5GE65"/>